<dbReference type="OrthoDB" id="3693302at2"/>
<feature type="transmembrane region" description="Helical" evidence="1">
    <location>
        <begin position="6"/>
        <end position="29"/>
    </location>
</feature>
<evidence type="ECO:0000313" key="2">
    <source>
        <dbReference type="EMBL" id="TWP53453.1"/>
    </source>
</evidence>
<keyword evidence="1" id="KW-1133">Transmembrane helix</keyword>
<keyword evidence="3" id="KW-1185">Reference proteome</keyword>
<keyword evidence="1" id="KW-0812">Transmembrane</keyword>
<name>A0A563F0N6_9PSEU</name>
<sequence>MIGGVTAIYQFLILSIVIGGLVLMLKFVFGNDRRPVPDLDGTDFGLLSEVAVVPTEEAANVLVRKLKENGVRATRSRNLPYRVMVFPTDVANARLVLRDPT</sequence>
<evidence type="ECO:0000313" key="3">
    <source>
        <dbReference type="Proteomes" id="UP000316639"/>
    </source>
</evidence>
<dbReference type="AlphaFoldDB" id="A0A563F0N6"/>
<dbReference type="EMBL" id="VOBR01000003">
    <property type="protein sequence ID" value="TWP53453.1"/>
    <property type="molecule type" value="Genomic_DNA"/>
</dbReference>
<evidence type="ECO:0000256" key="1">
    <source>
        <dbReference type="SAM" id="Phobius"/>
    </source>
</evidence>
<proteinExistence type="predicted"/>
<protein>
    <submittedName>
        <fullName evidence="2">Uncharacterized protein</fullName>
    </submittedName>
</protein>
<accession>A0A563F0N6</accession>
<comment type="caution">
    <text evidence="2">The sequence shown here is derived from an EMBL/GenBank/DDBJ whole genome shotgun (WGS) entry which is preliminary data.</text>
</comment>
<organism evidence="2 3">
    <name type="scientific">Lentzea tibetensis</name>
    <dbReference type="NCBI Taxonomy" id="2591470"/>
    <lineage>
        <taxon>Bacteria</taxon>
        <taxon>Bacillati</taxon>
        <taxon>Actinomycetota</taxon>
        <taxon>Actinomycetes</taxon>
        <taxon>Pseudonocardiales</taxon>
        <taxon>Pseudonocardiaceae</taxon>
        <taxon>Lentzea</taxon>
    </lineage>
</organism>
<keyword evidence="1" id="KW-0472">Membrane</keyword>
<gene>
    <name evidence="2" type="ORF">FKR81_05725</name>
</gene>
<reference evidence="2 3" key="1">
    <citation type="submission" date="2019-07" db="EMBL/GenBank/DDBJ databases">
        <title>Lentzea xizangensis sp. nov., isolated from Qinghai-Tibetan Plateau Soils.</title>
        <authorList>
            <person name="Huang J."/>
        </authorList>
    </citation>
    <scope>NUCLEOTIDE SEQUENCE [LARGE SCALE GENOMIC DNA]</scope>
    <source>
        <strain evidence="2 3">FXJ1.1311</strain>
    </source>
</reference>
<dbReference type="Proteomes" id="UP000316639">
    <property type="component" value="Unassembled WGS sequence"/>
</dbReference>